<dbReference type="PRINTS" id="PR00320">
    <property type="entry name" value="GPROTEINBRPT"/>
</dbReference>
<feature type="repeat" description="WD" evidence="3">
    <location>
        <begin position="437"/>
        <end position="478"/>
    </location>
</feature>
<keyword evidence="1 3" id="KW-0853">WD repeat</keyword>
<accession>A0ABT2MV12</accession>
<feature type="repeat" description="WD" evidence="3">
    <location>
        <begin position="479"/>
        <end position="520"/>
    </location>
</feature>
<evidence type="ECO:0000256" key="3">
    <source>
        <dbReference type="PROSITE-ProRule" id="PRU00221"/>
    </source>
</evidence>
<dbReference type="Gene3D" id="2.130.10.10">
    <property type="entry name" value="YVTN repeat-like/Quinoprotein amine dehydrogenase"/>
    <property type="match status" value="3"/>
</dbReference>
<dbReference type="InterPro" id="IPR015943">
    <property type="entry name" value="WD40/YVTN_repeat-like_dom_sf"/>
</dbReference>
<evidence type="ECO:0000256" key="1">
    <source>
        <dbReference type="ARBA" id="ARBA00022574"/>
    </source>
</evidence>
<comment type="caution">
    <text evidence="5">The sequence shown here is derived from an EMBL/GenBank/DDBJ whole genome shotgun (WGS) entry which is preliminary data.</text>
</comment>
<dbReference type="Pfam" id="PF00400">
    <property type="entry name" value="WD40"/>
    <property type="match status" value="7"/>
</dbReference>
<feature type="region of interest" description="Disordered" evidence="4">
    <location>
        <begin position="317"/>
        <end position="346"/>
    </location>
</feature>
<dbReference type="InterPro" id="IPR036322">
    <property type="entry name" value="WD40_repeat_dom_sf"/>
</dbReference>
<dbReference type="SMART" id="SM00320">
    <property type="entry name" value="WD40"/>
    <property type="match status" value="7"/>
</dbReference>
<evidence type="ECO:0000256" key="2">
    <source>
        <dbReference type="ARBA" id="ARBA00022737"/>
    </source>
</evidence>
<dbReference type="PROSITE" id="PS50294">
    <property type="entry name" value="WD_REPEATS_REGION"/>
    <property type="match status" value="6"/>
</dbReference>
<organism evidence="5 6">
    <name type="scientific">Laspinema palackyanum D2a</name>
    <dbReference type="NCBI Taxonomy" id="2953684"/>
    <lineage>
        <taxon>Bacteria</taxon>
        <taxon>Bacillati</taxon>
        <taxon>Cyanobacteriota</taxon>
        <taxon>Cyanophyceae</taxon>
        <taxon>Oscillatoriophycideae</taxon>
        <taxon>Oscillatoriales</taxon>
        <taxon>Laspinemataceae</taxon>
        <taxon>Laspinema</taxon>
        <taxon>Laspinema palackyanum</taxon>
    </lineage>
</organism>
<name>A0ABT2MV12_9CYAN</name>
<feature type="repeat" description="WD" evidence="3">
    <location>
        <begin position="654"/>
        <end position="685"/>
    </location>
</feature>
<feature type="repeat" description="WD" evidence="3">
    <location>
        <begin position="383"/>
        <end position="432"/>
    </location>
</feature>
<feature type="repeat" description="WD" evidence="3">
    <location>
        <begin position="521"/>
        <end position="562"/>
    </location>
</feature>
<dbReference type="SUPFAM" id="SSF50978">
    <property type="entry name" value="WD40 repeat-like"/>
    <property type="match status" value="1"/>
</dbReference>
<protein>
    <submittedName>
        <fullName evidence="5">WD40 repeat domain-containing protein</fullName>
    </submittedName>
</protein>
<feature type="repeat" description="WD" evidence="3">
    <location>
        <begin position="612"/>
        <end position="653"/>
    </location>
</feature>
<evidence type="ECO:0000313" key="5">
    <source>
        <dbReference type="EMBL" id="MCT7968585.1"/>
    </source>
</evidence>
<sequence>MSELVNDLDGKTLSNSNKSVLDELSALIWGTSLFGGKITGALNSGILGQLSLAQLSHLFIIWRNATFLPQNSRVRLIFIEALIKGIIVALHPSQFHQTDLFAPAHPIKGSEYSQIQAWLKRRVTALRQEAFDSYESKCWLKNIIQSPVLCGTAEEMLSLDIRTRSHELQNLKKQIETELYIDALPERIRKDFRSDWLPSVSLILSEALQKNQFLADFLEDETENFAAFQWDVVSTTEDVKEVIYQIKNLLGHPQNYLSFTQIVDFDIEAIYQEIQKLGNKDSGLSSLIEDVSKTNNHRISLTDSKVEKVLELLENSQEFEDSTSKQERLEEDLTNPPNFSPSRFSPERKRVPVASVVLTGLPVPRAESSLNAMRPIWRCVNTLSGHSDSVVSVAFGQQNSDPERRSPYLVVSGSWDKSINIWQLKNLEQSQGLPDSITDNSASIYSVAISPDRQFLATGCADSTVRLWHLPTNRRLHILTGHSVPIYSVAFSPNGEILASGSGDQTIKLWRVSTGELLGTLIGHSSFVYSVTFSPDGELLVSGSTDKTIKIWQLKTKQLVRTLIGNSPVTSVSLSPNSHVLASASRDETIKLWQIQGSASDGGTRAAPTRTLRGHTAEVLCVAISPRSPVLASGSHDKTIKLWHLETGELIGTLTGHFDSVNAVAFSSDGHFLASGSHDKTVKIWRPFY</sequence>
<reference evidence="5 6" key="1">
    <citation type="journal article" date="2022" name="Front. Microbiol.">
        <title>High genomic differentiation and limited gene flow indicate recent cryptic speciation within the genus Laspinema (cyanobacteria).</title>
        <authorList>
            <person name="Stanojkovic A."/>
            <person name="Skoupy S."/>
            <person name="Skaloud P."/>
            <person name="Dvorak P."/>
        </authorList>
    </citation>
    <scope>NUCLEOTIDE SEQUENCE [LARGE SCALE GENOMIC DNA]</scope>
    <source>
        <strain evidence="5 6">D2a</strain>
    </source>
</reference>
<dbReference type="RefSeq" id="WP_368008097.1">
    <property type="nucleotide sequence ID" value="NZ_JAMXFF010000033.1"/>
</dbReference>
<evidence type="ECO:0000313" key="6">
    <source>
        <dbReference type="Proteomes" id="UP001525890"/>
    </source>
</evidence>
<feature type="repeat" description="WD" evidence="3">
    <location>
        <begin position="569"/>
        <end position="596"/>
    </location>
</feature>
<keyword evidence="2" id="KW-0677">Repeat</keyword>
<dbReference type="InterPro" id="IPR001680">
    <property type="entry name" value="WD40_rpt"/>
</dbReference>
<dbReference type="InterPro" id="IPR020472">
    <property type="entry name" value="WD40_PAC1"/>
</dbReference>
<dbReference type="PANTHER" id="PTHR44129">
    <property type="entry name" value="WD REPEAT-CONTAINING PROTEIN POP1"/>
    <property type="match status" value="1"/>
</dbReference>
<dbReference type="PROSITE" id="PS50082">
    <property type="entry name" value="WD_REPEATS_2"/>
    <property type="match status" value="7"/>
</dbReference>
<dbReference type="Proteomes" id="UP001525890">
    <property type="component" value="Unassembled WGS sequence"/>
</dbReference>
<keyword evidence="6" id="KW-1185">Reference proteome</keyword>
<evidence type="ECO:0000256" key="4">
    <source>
        <dbReference type="SAM" id="MobiDB-lite"/>
    </source>
</evidence>
<dbReference type="CDD" id="cd00200">
    <property type="entry name" value="WD40"/>
    <property type="match status" value="1"/>
</dbReference>
<proteinExistence type="predicted"/>
<gene>
    <name evidence="5" type="ORF">NG799_19950</name>
</gene>
<dbReference type="EMBL" id="JAMXFF010000033">
    <property type="protein sequence ID" value="MCT7968585.1"/>
    <property type="molecule type" value="Genomic_DNA"/>
</dbReference>
<feature type="compositionally biased region" description="Low complexity" evidence="4">
    <location>
        <begin position="335"/>
        <end position="344"/>
    </location>
</feature>
<dbReference type="InterPro" id="IPR050349">
    <property type="entry name" value="WD_LIS1/nudF_dynein_reg"/>
</dbReference>